<dbReference type="STRING" id="1238425.J07HQW2_00934"/>
<dbReference type="HOGENOM" id="CLU_2433799_0_0_2"/>
<proteinExistence type="predicted"/>
<protein>
    <submittedName>
        <fullName evidence="1">Uncharacterized protein</fullName>
    </submittedName>
</protein>
<accession>U1NC66</accession>
<dbReference type="AlphaFoldDB" id="U1NC66"/>
<gene>
    <name evidence="1" type="ORF">J07HQW2_00934</name>
</gene>
<dbReference type="Proteomes" id="UP000030710">
    <property type="component" value="Unassembled WGS sequence"/>
</dbReference>
<evidence type="ECO:0000313" key="1">
    <source>
        <dbReference type="EMBL" id="ERG94500.1"/>
    </source>
</evidence>
<dbReference type="EMBL" id="KE356561">
    <property type="protein sequence ID" value="ERG94500.1"/>
    <property type="molecule type" value="Genomic_DNA"/>
</dbReference>
<name>U1NC66_9EURY</name>
<reference evidence="1 2" key="1">
    <citation type="journal article" date="2013" name="PLoS ONE">
        <title>Assembly-driven community genomics of a hypersaline microbial ecosystem.</title>
        <authorList>
            <person name="Podell S."/>
            <person name="Ugalde J.A."/>
            <person name="Narasingarao P."/>
            <person name="Banfield J.F."/>
            <person name="Heidelberg K.B."/>
            <person name="Allen E.E."/>
        </authorList>
    </citation>
    <scope>NUCLEOTIDE SEQUENCE [LARGE SCALE GENOMIC DNA]</scope>
    <source>
        <strain evidence="2">J07HQW2</strain>
    </source>
</reference>
<organism evidence="1 2">
    <name type="scientific">Haloquadratum walsbyi J07HQW2</name>
    <dbReference type="NCBI Taxonomy" id="1238425"/>
    <lineage>
        <taxon>Archaea</taxon>
        <taxon>Methanobacteriati</taxon>
        <taxon>Methanobacteriota</taxon>
        <taxon>Stenosarchaea group</taxon>
        <taxon>Halobacteria</taxon>
        <taxon>Halobacteriales</taxon>
        <taxon>Haloferacaceae</taxon>
        <taxon>Haloquadratum</taxon>
    </lineage>
</organism>
<evidence type="ECO:0000313" key="2">
    <source>
        <dbReference type="Proteomes" id="UP000030710"/>
    </source>
</evidence>
<sequence length="90" mass="10251">MWVDWDIDSAVHLRDWDVHPPVRYLSIVLLDIEHVVTDEPWILVVVPQVVRVDVRISSLFCGGVQVGVVASNVSLKLAELVVECLFLYLR</sequence>